<gene>
    <name evidence="2" type="ORF">OE647_16995</name>
</gene>
<dbReference type="SUPFAM" id="SSF48179">
    <property type="entry name" value="6-phosphogluconate dehydrogenase C-terminal domain-like"/>
    <property type="match status" value="1"/>
</dbReference>
<dbReference type="InterPro" id="IPR008927">
    <property type="entry name" value="6-PGluconate_DH-like_C_sf"/>
</dbReference>
<organism evidence="2 3">
    <name type="scientific">Albidovulum sediminicola</name>
    <dbReference type="NCBI Taxonomy" id="2984331"/>
    <lineage>
        <taxon>Bacteria</taxon>
        <taxon>Pseudomonadati</taxon>
        <taxon>Pseudomonadota</taxon>
        <taxon>Alphaproteobacteria</taxon>
        <taxon>Rhodobacterales</taxon>
        <taxon>Paracoccaceae</taxon>
        <taxon>Albidovulum</taxon>
    </lineage>
</organism>
<reference evidence="2 3" key="1">
    <citation type="submission" date="2022-10" db="EMBL/GenBank/DDBJ databases">
        <title>Defluviimonas sp. nov., isolated from ocean surface water.</title>
        <authorList>
            <person name="He W."/>
            <person name="Wang L."/>
            <person name="Zhang D.-F."/>
        </authorList>
    </citation>
    <scope>NUCLEOTIDE SEQUENCE [LARGE SCALE GENOMIC DNA]</scope>
    <source>
        <strain evidence="2 3">WL0075</strain>
    </source>
</reference>
<dbReference type="EMBL" id="JAOWLA010000018">
    <property type="protein sequence ID" value="MCV2866416.1"/>
    <property type="molecule type" value="Genomic_DNA"/>
</dbReference>
<proteinExistence type="predicted"/>
<accession>A0ABT2Z6M7</accession>
<protein>
    <submittedName>
        <fullName evidence="2">NAD-binding protein</fullName>
    </submittedName>
</protein>
<dbReference type="Gene3D" id="1.10.1040.10">
    <property type="entry name" value="N-(1-d-carboxylethyl)-l-norvaline Dehydrogenase, domain 2"/>
    <property type="match status" value="1"/>
</dbReference>
<dbReference type="InterPro" id="IPR029154">
    <property type="entry name" value="HIBADH-like_NADP-bd"/>
</dbReference>
<dbReference type="InterPro" id="IPR013328">
    <property type="entry name" value="6PGD_dom2"/>
</dbReference>
<comment type="caution">
    <text evidence="2">The sequence shown here is derived from an EMBL/GenBank/DDBJ whole genome shotgun (WGS) entry which is preliminary data.</text>
</comment>
<feature type="domain" description="3-hydroxyisobutyrate dehydrogenase-like NAD-binding" evidence="1">
    <location>
        <begin position="49"/>
        <end position="167"/>
    </location>
</feature>
<evidence type="ECO:0000259" key="1">
    <source>
        <dbReference type="Pfam" id="PF14833"/>
    </source>
</evidence>
<keyword evidence="3" id="KW-1185">Reference proteome</keyword>
<dbReference type="PANTHER" id="PTHR43060">
    <property type="entry name" value="3-HYDROXYISOBUTYRATE DEHYDROGENASE-LIKE 1, MITOCHONDRIAL-RELATED"/>
    <property type="match status" value="1"/>
</dbReference>
<dbReference type="Gene3D" id="3.40.50.720">
    <property type="entry name" value="NAD(P)-binding Rossmann-like Domain"/>
    <property type="match status" value="1"/>
</dbReference>
<evidence type="ECO:0000313" key="2">
    <source>
        <dbReference type="EMBL" id="MCV2866416.1"/>
    </source>
</evidence>
<dbReference type="RefSeq" id="WP_263722949.1">
    <property type="nucleotide sequence ID" value="NZ_JAOWLA010000018.1"/>
</dbReference>
<sequence length="178" mass="18537">MDAPISGGPEMVLAGNCGVFIGGEDAEAARARASLSATSGRIFHVGPNGTGLVMKVINNGMMQAYMAGLADLLPLAKRAGLSLENALRILSGGPAGQPVIAARIPKILGEDDTVGFAVSAVFKDNDVARHVLKSFGLTSPILDVFAHRRDAIEKAGLMDHDPAAILRNAYYEDGDAPR</sequence>
<dbReference type="PANTHER" id="PTHR43060:SF15">
    <property type="entry name" value="3-HYDROXYISOBUTYRATE DEHYDROGENASE-LIKE 1, MITOCHONDRIAL-RELATED"/>
    <property type="match status" value="1"/>
</dbReference>
<dbReference type="Pfam" id="PF14833">
    <property type="entry name" value="NAD_binding_11"/>
    <property type="match status" value="1"/>
</dbReference>
<name>A0ABT2Z6M7_9RHOB</name>
<dbReference type="Proteomes" id="UP001652503">
    <property type="component" value="Unassembled WGS sequence"/>
</dbReference>
<evidence type="ECO:0000313" key="3">
    <source>
        <dbReference type="Proteomes" id="UP001652503"/>
    </source>
</evidence>